<dbReference type="AlphaFoldDB" id="A0ABD3SD15"/>
<keyword evidence="9" id="KW-1185">Reference proteome</keyword>
<keyword evidence="3" id="KW-0748">Sporozoite</keyword>
<keyword evidence="4" id="KW-0677">Repeat</keyword>
<reference evidence="8 9" key="1">
    <citation type="submission" date="2024-10" db="EMBL/GenBank/DDBJ databases">
        <title>Updated reference genomes for cyclostephanoid diatoms.</title>
        <authorList>
            <person name="Roberts W.R."/>
            <person name="Alverson A.J."/>
        </authorList>
    </citation>
    <scope>NUCLEOTIDE SEQUENCE [LARGE SCALE GENOMIC DNA]</scope>
    <source>
        <strain evidence="8 9">AJA228-03</strain>
    </source>
</reference>
<gene>
    <name evidence="8" type="ORF">ACHAXA_000648</name>
</gene>
<dbReference type="PANTHER" id="PTHR44826:SF3">
    <property type="entry name" value="SPORE COAT PROTEIN SP85"/>
    <property type="match status" value="1"/>
</dbReference>
<evidence type="ECO:0000313" key="8">
    <source>
        <dbReference type="EMBL" id="KAL3822208.1"/>
    </source>
</evidence>
<evidence type="ECO:0000256" key="6">
    <source>
        <dbReference type="ARBA" id="ARBA00045806"/>
    </source>
</evidence>
<proteinExistence type="inferred from homology"/>
<evidence type="ECO:0000256" key="1">
    <source>
        <dbReference type="ARBA" id="ARBA00006241"/>
    </source>
</evidence>
<comment type="similarity">
    <text evidence="1">Belongs to the plasmodium circumsporozoite protein family.</text>
</comment>
<sequence length="581" mass="62462">KATIPLIRVLVLVLVVVVVVAPAGTLLSGNRGSVFAHAVGINPDVQDTIPAPPSVVTWDDKHRALQASKCYDNNLQNCAPCFYTKSCCMETYYQIYEGKPNTLSCTAQNIKFLQVDSFSVSDAEAKPCNCDCVETGCQACSITSNPVSCKEVGVTRTYRKGTVIGACRGTDDEVTVQVGMSIDVGNAEYDVGLYVNTNGGSAITGSRCIVAGLDNINSTSNEPYRNANNEIMVGLLAPTSGNNTCYDFLDKGTLKNYKFSAITLACIDTSSPSDGYLDFNVATSFSSVSTCSYNGTLPFTLPYPTASSKCWGGSSGTSFTLDIAVPPYRMPSSNPSGNPSSNPSSGPSLSKNPSSNPSSRPSRNPSSNPSGNPSSKPSSRPSRNPSSNPSGNPSSNPSSRPSTSRNPSSNPSGNPSSNPSSRPMLQLQRDNYLYRSKEECCQKHFWWRIAQCMENEHPVWSSNGNSCELTTNLDPWEVKYTPQTWDTADLFETLQECCIAKFWWDVDGCKAASPKELMFEFDFNAKALILPRSCQDADIMGSVLEVAMNSGFGVEVTSVVTKLGCVTLLRNQDTSNTGEFP</sequence>
<evidence type="ECO:0000256" key="7">
    <source>
        <dbReference type="SAM" id="MobiDB-lite"/>
    </source>
</evidence>
<evidence type="ECO:0000256" key="3">
    <source>
        <dbReference type="ARBA" id="ARBA00022522"/>
    </source>
</evidence>
<name>A0ABD3SD15_9STRA</name>
<evidence type="ECO:0000256" key="4">
    <source>
        <dbReference type="ARBA" id="ARBA00022737"/>
    </source>
</evidence>
<comment type="function">
    <text evidence="6">Essential sporozoite protein. In the mosquito vector, required for sporozoite development in the oocyst, migration through the vector hemolymph and entry into the vector salivary glands. In the vertebrate host, required for sporozoite migration through the host dermis and infection of host hepatocytes. Binds to highly sulfated heparan sulfate proteoglycans (HSPGs) on the surface of host hepatocytes.</text>
</comment>
<dbReference type="InterPro" id="IPR051860">
    <property type="entry name" value="Plasmodium_CSP_Invasion"/>
</dbReference>
<accession>A0ABD3SD15</accession>
<dbReference type="PANTHER" id="PTHR44826">
    <property type="entry name" value="SPORE COAT PROTEIN SP85"/>
    <property type="match status" value="1"/>
</dbReference>
<evidence type="ECO:0000256" key="5">
    <source>
        <dbReference type="ARBA" id="ARBA00033726"/>
    </source>
</evidence>
<feature type="non-terminal residue" evidence="8">
    <location>
        <position position="1"/>
    </location>
</feature>
<evidence type="ECO:0000256" key="2">
    <source>
        <dbReference type="ARBA" id="ARBA00021911"/>
    </source>
</evidence>
<dbReference type="EMBL" id="JALLPB020000071">
    <property type="protein sequence ID" value="KAL3822208.1"/>
    <property type="molecule type" value="Genomic_DNA"/>
</dbReference>
<evidence type="ECO:0000313" key="9">
    <source>
        <dbReference type="Proteomes" id="UP001530377"/>
    </source>
</evidence>
<protein>
    <recommendedName>
        <fullName evidence="2">Circumsporozoite protein</fullName>
    </recommendedName>
</protein>
<organism evidence="8 9">
    <name type="scientific">Cyclostephanos tholiformis</name>
    <dbReference type="NCBI Taxonomy" id="382380"/>
    <lineage>
        <taxon>Eukaryota</taxon>
        <taxon>Sar</taxon>
        <taxon>Stramenopiles</taxon>
        <taxon>Ochrophyta</taxon>
        <taxon>Bacillariophyta</taxon>
        <taxon>Coscinodiscophyceae</taxon>
        <taxon>Thalassiosirophycidae</taxon>
        <taxon>Stephanodiscales</taxon>
        <taxon>Stephanodiscaceae</taxon>
        <taxon>Cyclostephanos</taxon>
    </lineage>
</organism>
<dbReference type="Proteomes" id="UP001530377">
    <property type="component" value="Unassembled WGS sequence"/>
</dbReference>
<comment type="function">
    <text evidence="5">In the vertebrate host, binds to highly sulfated heparan sulfate proteoglycans (HSPGs) on the surface of host hepatocytes and is required for sporozoite invasion of the host hepatocytes.</text>
</comment>
<feature type="region of interest" description="Disordered" evidence="7">
    <location>
        <begin position="326"/>
        <end position="424"/>
    </location>
</feature>
<comment type="caution">
    <text evidence="8">The sequence shown here is derived from an EMBL/GenBank/DDBJ whole genome shotgun (WGS) entry which is preliminary data.</text>
</comment>
<feature type="compositionally biased region" description="Low complexity" evidence="7">
    <location>
        <begin position="331"/>
        <end position="423"/>
    </location>
</feature>